<dbReference type="EMBL" id="LS974619">
    <property type="protein sequence ID" value="CAG7884131.1"/>
    <property type="molecule type" value="Genomic_DNA"/>
</dbReference>
<dbReference type="Gramene" id="A03p54740.2_BraZ1">
    <property type="protein sequence ID" value="A03p54740.2_BraZ1.CDS"/>
    <property type="gene ID" value="A03g54740.2_BraZ1"/>
</dbReference>
<dbReference type="Proteomes" id="UP000694005">
    <property type="component" value="Chromosome A03"/>
</dbReference>
<evidence type="ECO:0000313" key="2">
    <source>
        <dbReference type="Proteomes" id="UP000694005"/>
    </source>
</evidence>
<name>A0A8D9GNM4_BRACM</name>
<evidence type="ECO:0000313" key="1">
    <source>
        <dbReference type="EMBL" id="CAG7884131.1"/>
    </source>
</evidence>
<reference evidence="1 2" key="1">
    <citation type="submission" date="2021-07" db="EMBL/GenBank/DDBJ databases">
        <authorList>
            <consortium name="Genoscope - CEA"/>
            <person name="William W."/>
        </authorList>
    </citation>
    <scope>NUCLEOTIDE SEQUENCE [LARGE SCALE GENOMIC DNA]</scope>
</reference>
<organism evidence="1 2">
    <name type="scientific">Brassica campestris</name>
    <name type="common">Field mustard</name>
    <dbReference type="NCBI Taxonomy" id="3711"/>
    <lineage>
        <taxon>Eukaryota</taxon>
        <taxon>Viridiplantae</taxon>
        <taxon>Streptophyta</taxon>
        <taxon>Embryophyta</taxon>
        <taxon>Tracheophyta</taxon>
        <taxon>Spermatophyta</taxon>
        <taxon>Magnoliopsida</taxon>
        <taxon>eudicotyledons</taxon>
        <taxon>Gunneridae</taxon>
        <taxon>Pentapetalae</taxon>
        <taxon>rosids</taxon>
        <taxon>malvids</taxon>
        <taxon>Brassicales</taxon>
        <taxon>Brassicaceae</taxon>
        <taxon>Brassiceae</taxon>
        <taxon>Brassica</taxon>
    </lineage>
</organism>
<dbReference type="AlphaFoldDB" id="A0A8D9GNM4"/>
<gene>
    <name evidence="1" type="ORF">BRAPAZ1V2_A03P54740.2</name>
</gene>
<sequence>MVTVGVWSRILGRVSSDLMFSLFEIYGEPLRLVARGFVWGLLRPGSTRLPVINVFVIPNEWLVCACFSSARGVSRFGVLAAHCAVSTARFLLFGASEASLGSSCVGSGSVSLACASAALVRFRVVYGFSSSSGRPKLPGSVSRFNCGLTSCGKW</sequence>
<accession>A0A8D9GNM4</accession>
<protein>
    <submittedName>
        <fullName evidence="1">Uncharacterized protein</fullName>
    </submittedName>
</protein>
<proteinExistence type="predicted"/>